<sequence>MVIKLTDKLKQQPRRLIFSLILSLFWVIFLWNFWDKDVYVLGLNAFVFLGLLLVFFNTILAEKKLLTKSNLTWLIPLVLIISSFAVYDNLFIKPFNILVLPVLATIFINYSFLKDHQKKYWDLSFFFTLLFRIFAPFTRLKKSAQAHNQIIKLHQGPASVLKKVILGLAIFILLAMLVIIPLLSSADPEFAQKLGEAYQWLAEILSTTLLVKILFFYVLSVFLYAIFLAWQKPIDIKDKERTDKKMDSIISGIVVGGILLLYLLFLWLQLERLWVSGLPTDFKGVEVLVKSGFWQLIFLSMINIIILFFTYKKTNKFVQGILIFFTLASLLLLFSAGYRMLLYVIFYGLSYEKFFASYTVLYCAILFVYLIIKIAAQSRLNIIKFILFLFLWMYGVINIMPVEQIILRSNIELAKNEYSRINLYESRILSPDVLSYIEKNNSHDFMKVNHRDDQAVDWSQWIEQNKNIIRNKKWYELNLNNIFYKL</sequence>
<feature type="transmembrane region" description="Helical" evidence="1">
    <location>
        <begin position="355"/>
        <end position="375"/>
    </location>
</feature>
<reference evidence="2 3" key="1">
    <citation type="submission" date="2017-09" db="EMBL/GenBank/DDBJ databases">
        <title>Depth-based differentiation of microbial function through sediment-hosted aquifers and enrichment of novel symbionts in the deep terrestrial subsurface.</title>
        <authorList>
            <person name="Probst A.J."/>
            <person name="Ladd B."/>
            <person name="Jarett J.K."/>
            <person name="Geller-Mcgrath D.E."/>
            <person name="Sieber C.M."/>
            <person name="Emerson J.B."/>
            <person name="Anantharaman K."/>
            <person name="Thomas B.C."/>
            <person name="Malmstrom R."/>
            <person name="Stieglmeier M."/>
            <person name="Klingl A."/>
            <person name="Woyke T."/>
            <person name="Ryan C.M."/>
            <person name="Banfield J.F."/>
        </authorList>
    </citation>
    <scope>NUCLEOTIDE SEQUENCE [LARGE SCALE GENOMIC DNA]</scope>
    <source>
        <strain evidence="2">CG11_big_fil_rev_8_21_14_0_20_36_20</strain>
    </source>
</reference>
<feature type="transmembrane region" description="Helical" evidence="1">
    <location>
        <begin position="93"/>
        <end position="113"/>
    </location>
</feature>
<keyword evidence="1" id="KW-0812">Transmembrane</keyword>
<dbReference type="Proteomes" id="UP000230564">
    <property type="component" value="Unassembled WGS sequence"/>
</dbReference>
<gene>
    <name evidence="2" type="ORF">COV55_00400</name>
</gene>
<feature type="transmembrane region" description="Helical" evidence="1">
    <location>
        <begin position="321"/>
        <end position="349"/>
    </location>
</feature>
<dbReference type="InterPro" id="IPR025291">
    <property type="entry name" value="DUF4153"/>
</dbReference>
<feature type="transmembrane region" description="Helical" evidence="1">
    <location>
        <begin position="249"/>
        <end position="268"/>
    </location>
</feature>
<evidence type="ECO:0000313" key="3">
    <source>
        <dbReference type="Proteomes" id="UP000230564"/>
    </source>
</evidence>
<organism evidence="2 3">
    <name type="scientific">Candidatus Komeilibacteria bacterium CG11_big_fil_rev_8_21_14_0_20_36_20</name>
    <dbReference type="NCBI Taxonomy" id="1974477"/>
    <lineage>
        <taxon>Bacteria</taxon>
        <taxon>Candidatus Komeiliibacteriota</taxon>
    </lineage>
</organism>
<accession>A0A2H0NE72</accession>
<proteinExistence type="predicted"/>
<keyword evidence="1" id="KW-0472">Membrane</keyword>
<feature type="transmembrane region" description="Helical" evidence="1">
    <location>
        <begin position="16"/>
        <end position="34"/>
    </location>
</feature>
<comment type="caution">
    <text evidence="2">The sequence shown here is derived from an EMBL/GenBank/DDBJ whole genome shotgun (WGS) entry which is preliminary data.</text>
</comment>
<keyword evidence="1" id="KW-1133">Transmembrane helix</keyword>
<feature type="transmembrane region" description="Helical" evidence="1">
    <location>
        <begin position="71"/>
        <end position="87"/>
    </location>
</feature>
<dbReference type="EMBL" id="PCWQ01000006">
    <property type="protein sequence ID" value="PIR07188.1"/>
    <property type="molecule type" value="Genomic_DNA"/>
</dbReference>
<feature type="transmembrane region" description="Helical" evidence="1">
    <location>
        <begin position="40"/>
        <end position="59"/>
    </location>
</feature>
<evidence type="ECO:0000256" key="1">
    <source>
        <dbReference type="SAM" id="Phobius"/>
    </source>
</evidence>
<protein>
    <submittedName>
        <fullName evidence="2">Uncharacterized protein</fullName>
    </submittedName>
</protein>
<dbReference type="AlphaFoldDB" id="A0A2H0NE72"/>
<feature type="transmembrane region" description="Helical" evidence="1">
    <location>
        <begin position="164"/>
        <end position="184"/>
    </location>
</feature>
<feature type="transmembrane region" description="Helical" evidence="1">
    <location>
        <begin position="288"/>
        <end position="309"/>
    </location>
</feature>
<dbReference type="Pfam" id="PF13687">
    <property type="entry name" value="DUF4153"/>
    <property type="match status" value="1"/>
</dbReference>
<feature type="transmembrane region" description="Helical" evidence="1">
    <location>
        <begin position="382"/>
        <end position="400"/>
    </location>
</feature>
<name>A0A2H0NE72_9BACT</name>
<feature type="transmembrane region" description="Helical" evidence="1">
    <location>
        <begin position="204"/>
        <end position="228"/>
    </location>
</feature>
<evidence type="ECO:0000313" key="2">
    <source>
        <dbReference type="EMBL" id="PIR07188.1"/>
    </source>
</evidence>